<sequence>MIVGTLDTRGIAGDASIWSSEFKPPSFALIFRRTFVRY</sequence>
<dbReference type="EMBL" id="GBRH01194684">
    <property type="protein sequence ID" value="JAE03212.1"/>
    <property type="molecule type" value="Transcribed_RNA"/>
</dbReference>
<reference evidence="1" key="2">
    <citation type="journal article" date="2015" name="Data Brief">
        <title>Shoot transcriptome of the giant reed, Arundo donax.</title>
        <authorList>
            <person name="Barrero R.A."/>
            <person name="Guerrero F.D."/>
            <person name="Moolhuijzen P."/>
            <person name="Goolsby J.A."/>
            <person name="Tidwell J."/>
            <person name="Bellgard S.E."/>
            <person name="Bellgard M.I."/>
        </authorList>
    </citation>
    <scope>NUCLEOTIDE SEQUENCE</scope>
    <source>
        <tissue evidence="1">Shoot tissue taken approximately 20 cm above the soil surface</tissue>
    </source>
</reference>
<organism evidence="1">
    <name type="scientific">Arundo donax</name>
    <name type="common">Giant reed</name>
    <name type="synonym">Donax arundinaceus</name>
    <dbReference type="NCBI Taxonomy" id="35708"/>
    <lineage>
        <taxon>Eukaryota</taxon>
        <taxon>Viridiplantae</taxon>
        <taxon>Streptophyta</taxon>
        <taxon>Embryophyta</taxon>
        <taxon>Tracheophyta</taxon>
        <taxon>Spermatophyta</taxon>
        <taxon>Magnoliopsida</taxon>
        <taxon>Liliopsida</taxon>
        <taxon>Poales</taxon>
        <taxon>Poaceae</taxon>
        <taxon>PACMAD clade</taxon>
        <taxon>Arundinoideae</taxon>
        <taxon>Arundineae</taxon>
        <taxon>Arundo</taxon>
    </lineage>
</organism>
<name>A0A0A9ESY7_ARUDO</name>
<evidence type="ECO:0000313" key="1">
    <source>
        <dbReference type="EMBL" id="JAE03212.1"/>
    </source>
</evidence>
<accession>A0A0A9ESY7</accession>
<reference evidence="1" key="1">
    <citation type="submission" date="2014-09" db="EMBL/GenBank/DDBJ databases">
        <authorList>
            <person name="Magalhaes I.L.F."/>
            <person name="Oliveira U."/>
            <person name="Santos F.R."/>
            <person name="Vidigal T.H.D.A."/>
            <person name="Brescovit A.D."/>
            <person name="Santos A.J."/>
        </authorList>
    </citation>
    <scope>NUCLEOTIDE SEQUENCE</scope>
    <source>
        <tissue evidence="1">Shoot tissue taken approximately 20 cm above the soil surface</tissue>
    </source>
</reference>
<dbReference type="AlphaFoldDB" id="A0A0A9ESY7"/>
<protein>
    <submittedName>
        <fullName evidence="1">Uncharacterized protein</fullName>
    </submittedName>
</protein>
<proteinExistence type="predicted"/>